<evidence type="ECO:0000313" key="2">
    <source>
        <dbReference type="WBParaSite" id="EN70_12375"/>
    </source>
</evidence>
<reference evidence="1" key="1">
    <citation type="submission" date="2012-04" db="EMBL/GenBank/DDBJ databases">
        <title>The Genome Sequence of Loa loa.</title>
        <authorList>
            <consortium name="The Broad Institute Genome Sequencing Platform"/>
            <consortium name="Broad Institute Genome Sequencing Center for Infectious Disease"/>
            <person name="Nutman T.B."/>
            <person name="Fink D.L."/>
            <person name="Russ C."/>
            <person name="Young S."/>
            <person name="Zeng Q."/>
            <person name="Gargeya S."/>
            <person name="Alvarado L."/>
            <person name="Berlin A."/>
            <person name="Chapman S.B."/>
            <person name="Chen Z."/>
            <person name="Freedman E."/>
            <person name="Gellesch M."/>
            <person name="Goldberg J."/>
            <person name="Griggs A."/>
            <person name="Gujja S."/>
            <person name="Heilman E.R."/>
            <person name="Heiman D."/>
            <person name="Howarth C."/>
            <person name="Mehta T."/>
            <person name="Neiman D."/>
            <person name="Pearson M."/>
            <person name="Roberts A."/>
            <person name="Saif S."/>
            <person name="Shea T."/>
            <person name="Shenoy N."/>
            <person name="Sisk P."/>
            <person name="Stolte C."/>
            <person name="Sykes S."/>
            <person name="White J."/>
            <person name="Yandava C."/>
            <person name="Haas B."/>
            <person name="Henn M.R."/>
            <person name="Nusbaum C."/>
            <person name="Birren B."/>
        </authorList>
    </citation>
    <scope>NUCLEOTIDE SEQUENCE [LARGE SCALE GENOMIC DNA]</scope>
</reference>
<keyword evidence="1" id="KW-1185">Reference proteome</keyword>
<sequence length="108" mass="12547">MTLDCCRLNFGDEALVLATNALMAQKINAGERSSITRGRTENLRRRKVVIFHLGDVSSLVELYPHTSILADTYLFDNINIGHIDQYIFRIARRQRWWKRSRNPDIDGK</sequence>
<dbReference type="InParanoid" id="A0A1I7VCT0"/>
<protein>
    <submittedName>
        <fullName evidence="2">Uncharacterized protein</fullName>
    </submittedName>
</protein>
<reference evidence="2" key="2">
    <citation type="submission" date="2016-11" db="UniProtKB">
        <authorList>
            <consortium name="WormBaseParasite"/>
        </authorList>
    </citation>
    <scope>IDENTIFICATION</scope>
</reference>
<dbReference type="Proteomes" id="UP000095285">
    <property type="component" value="Unassembled WGS sequence"/>
</dbReference>
<gene>
    <name evidence="2" type="primary">LOAG_11259</name>
</gene>
<name>A0A1I7VCT0_LOALO</name>
<dbReference type="WBParaSite" id="EN70_12375">
    <property type="protein sequence ID" value="EN70_12375"/>
    <property type="gene ID" value="EN70_12375"/>
</dbReference>
<organism evidence="1 2">
    <name type="scientific">Loa loa</name>
    <name type="common">Eye worm</name>
    <name type="synonym">Filaria loa</name>
    <dbReference type="NCBI Taxonomy" id="7209"/>
    <lineage>
        <taxon>Eukaryota</taxon>
        <taxon>Metazoa</taxon>
        <taxon>Ecdysozoa</taxon>
        <taxon>Nematoda</taxon>
        <taxon>Chromadorea</taxon>
        <taxon>Rhabditida</taxon>
        <taxon>Spirurina</taxon>
        <taxon>Spiruromorpha</taxon>
        <taxon>Filarioidea</taxon>
        <taxon>Onchocercidae</taxon>
        <taxon>Loa</taxon>
    </lineage>
</organism>
<accession>A0A1I7VCT0</accession>
<evidence type="ECO:0000313" key="1">
    <source>
        <dbReference type="Proteomes" id="UP000095285"/>
    </source>
</evidence>
<proteinExistence type="predicted"/>
<dbReference type="AlphaFoldDB" id="A0A1I7VCT0"/>